<keyword evidence="1" id="KW-0812">Transmembrane</keyword>
<accession>A0AA35MHL9</accession>
<protein>
    <submittedName>
        <fullName evidence="2">Uncharacterized protein</fullName>
    </submittedName>
</protein>
<feature type="transmembrane region" description="Helical" evidence="1">
    <location>
        <begin position="7"/>
        <end position="26"/>
    </location>
</feature>
<proteinExistence type="predicted"/>
<organism evidence="2 3">
    <name type="scientific">Clonostachys chloroleuca</name>
    <dbReference type="NCBI Taxonomy" id="1926264"/>
    <lineage>
        <taxon>Eukaryota</taxon>
        <taxon>Fungi</taxon>
        <taxon>Dikarya</taxon>
        <taxon>Ascomycota</taxon>
        <taxon>Pezizomycotina</taxon>
        <taxon>Sordariomycetes</taxon>
        <taxon>Hypocreomycetidae</taxon>
        <taxon>Hypocreales</taxon>
        <taxon>Bionectriaceae</taxon>
        <taxon>Clonostachys</taxon>
    </lineage>
</organism>
<evidence type="ECO:0000313" key="2">
    <source>
        <dbReference type="EMBL" id="CAI6097327.1"/>
    </source>
</evidence>
<dbReference type="Proteomes" id="UP001160390">
    <property type="component" value="Unassembled WGS sequence"/>
</dbReference>
<keyword evidence="1" id="KW-0472">Membrane</keyword>
<evidence type="ECO:0000256" key="1">
    <source>
        <dbReference type="SAM" id="Phobius"/>
    </source>
</evidence>
<keyword evidence="3" id="KW-1185">Reference proteome</keyword>
<name>A0AA35MHL9_9HYPO</name>
<dbReference type="EMBL" id="CABFNP030001291">
    <property type="protein sequence ID" value="CAI6097327.1"/>
    <property type="molecule type" value="Genomic_DNA"/>
</dbReference>
<comment type="caution">
    <text evidence="2">The sequence shown here is derived from an EMBL/GenBank/DDBJ whole genome shotgun (WGS) entry which is preliminary data.</text>
</comment>
<feature type="transmembrane region" description="Helical" evidence="1">
    <location>
        <begin position="46"/>
        <end position="67"/>
    </location>
</feature>
<dbReference type="AlphaFoldDB" id="A0AA35MHL9"/>
<evidence type="ECO:0000313" key="3">
    <source>
        <dbReference type="Proteomes" id="UP001160390"/>
    </source>
</evidence>
<keyword evidence="1" id="KW-1133">Transmembrane helix</keyword>
<reference evidence="2" key="1">
    <citation type="submission" date="2023-01" db="EMBL/GenBank/DDBJ databases">
        <authorList>
            <person name="Piombo E."/>
        </authorList>
    </citation>
    <scope>NUCLEOTIDE SEQUENCE</scope>
</reference>
<sequence>MDIFTENMASITVGIIITIVIVSITTHHRFRFIITTDIFTAIDTSILPFIIISIIHDIVIIIIDNLYPGADRAAEKVFPA</sequence>
<gene>
    <name evidence="2" type="ORF">CCHLO57077_00014445</name>
</gene>